<proteinExistence type="predicted"/>
<organism evidence="1 2">
    <name type="scientific">Durusdinium trenchii</name>
    <dbReference type="NCBI Taxonomy" id="1381693"/>
    <lineage>
        <taxon>Eukaryota</taxon>
        <taxon>Sar</taxon>
        <taxon>Alveolata</taxon>
        <taxon>Dinophyceae</taxon>
        <taxon>Suessiales</taxon>
        <taxon>Symbiodiniaceae</taxon>
        <taxon>Durusdinium</taxon>
    </lineage>
</organism>
<comment type="caution">
    <text evidence="1">The sequence shown here is derived from an EMBL/GenBank/DDBJ whole genome shotgun (WGS) entry which is preliminary data.</text>
</comment>
<dbReference type="EMBL" id="CAXAMN010013335">
    <property type="protein sequence ID" value="CAK9040468.1"/>
    <property type="molecule type" value="Genomic_DNA"/>
</dbReference>
<keyword evidence="2" id="KW-1185">Reference proteome</keyword>
<name>A0ABP0LMP3_9DINO</name>
<sequence>MIDRLNKGWSLAIRHQQCIRTCKNKGPVEIQVMHLEACKISEACGVCFLTEKIKLTDLDGTTEPTSLGGCGITAGGLAEWLMESSAQKLRSVRWAPPGAAGSVKA</sequence>
<accession>A0ABP0LMP3</accession>
<reference evidence="1 2" key="1">
    <citation type="submission" date="2024-02" db="EMBL/GenBank/DDBJ databases">
        <authorList>
            <person name="Chen Y."/>
            <person name="Shah S."/>
            <person name="Dougan E. K."/>
            <person name="Thang M."/>
            <person name="Chan C."/>
        </authorList>
    </citation>
    <scope>NUCLEOTIDE SEQUENCE [LARGE SCALE GENOMIC DNA]</scope>
</reference>
<dbReference type="Proteomes" id="UP001642484">
    <property type="component" value="Unassembled WGS sequence"/>
</dbReference>
<evidence type="ECO:0000313" key="2">
    <source>
        <dbReference type="Proteomes" id="UP001642484"/>
    </source>
</evidence>
<protein>
    <submittedName>
        <fullName evidence="1">Uncharacterized protein</fullName>
    </submittedName>
</protein>
<evidence type="ECO:0000313" key="1">
    <source>
        <dbReference type="EMBL" id="CAK9040468.1"/>
    </source>
</evidence>
<gene>
    <name evidence="1" type="ORF">CCMP2556_LOCUS21782</name>
</gene>